<feature type="region of interest" description="Disordered" evidence="1">
    <location>
        <begin position="23"/>
        <end position="92"/>
    </location>
</feature>
<sequence>MNPAEVEPTILIQLVLGSFKRQPGDLQVPRENEFTDHTYNKNSLLHKPPPTNLHPQPQIYKQLAPSGPQHQAPHHGRPGLLPSSVPLVEQSP</sequence>
<name>A0A4Z2IBS9_9TELE</name>
<organism evidence="2 3">
    <name type="scientific">Liparis tanakae</name>
    <name type="common">Tanaka's snailfish</name>
    <dbReference type="NCBI Taxonomy" id="230148"/>
    <lineage>
        <taxon>Eukaryota</taxon>
        <taxon>Metazoa</taxon>
        <taxon>Chordata</taxon>
        <taxon>Craniata</taxon>
        <taxon>Vertebrata</taxon>
        <taxon>Euteleostomi</taxon>
        <taxon>Actinopterygii</taxon>
        <taxon>Neopterygii</taxon>
        <taxon>Teleostei</taxon>
        <taxon>Neoteleostei</taxon>
        <taxon>Acanthomorphata</taxon>
        <taxon>Eupercaria</taxon>
        <taxon>Perciformes</taxon>
        <taxon>Cottioidei</taxon>
        <taxon>Cottales</taxon>
        <taxon>Liparidae</taxon>
        <taxon>Liparis</taxon>
    </lineage>
</organism>
<proteinExistence type="predicted"/>
<evidence type="ECO:0000313" key="2">
    <source>
        <dbReference type="EMBL" id="TNN74905.1"/>
    </source>
</evidence>
<keyword evidence="3" id="KW-1185">Reference proteome</keyword>
<feature type="compositionally biased region" description="Basic and acidic residues" evidence="1">
    <location>
        <begin position="28"/>
        <end position="39"/>
    </location>
</feature>
<protein>
    <submittedName>
        <fullName evidence="2">Uncharacterized protein</fullName>
    </submittedName>
</protein>
<dbReference type="Proteomes" id="UP000314294">
    <property type="component" value="Unassembled WGS sequence"/>
</dbReference>
<dbReference type="EMBL" id="SRLO01000109">
    <property type="protein sequence ID" value="TNN74905.1"/>
    <property type="molecule type" value="Genomic_DNA"/>
</dbReference>
<accession>A0A4Z2IBS9</accession>
<comment type="caution">
    <text evidence="2">The sequence shown here is derived from an EMBL/GenBank/DDBJ whole genome shotgun (WGS) entry which is preliminary data.</text>
</comment>
<evidence type="ECO:0000256" key="1">
    <source>
        <dbReference type="SAM" id="MobiDB-lite"/>
    </source>
</evidence>
<reference evidence="2 3" key="1">
    <citation type="submission" date="2019-03" db="EMBL/GenBank/DDBJ databases">
        <title>First draft genome of Liparis tanakae, snailfish: a comprehensive survey of snailfish specific genes.</title>
        <authorList>
            <person name="Kim W."/>
            <person name="Song I."/>
            <person name="Jeong J.-H."/>
            <person name="Kim D."/>
            <person name="Kim S."/>
            <person name="Ryu S."/>
            <person name="Song J.Y."/>
            <person name="Lee S.K."/>
        </authorList>
    </citation>
    <scope>NUCLEOTIDE SEQUENCE [LARGE SCALE GENOMIC DNA]</scope>
    <source>
        <tissue evidence="2">Muscle</tissue>
    </source>
</reference>
<gene>
    <name evidence="2" type="ORF">EYF80_014823</name>
</gene>
<evidence type="ECO:0000313" key="3">
    <source>
        <dbReference type="Proteomes" id="UP000314294"/>
    </source>
</evidence>
<dbReference type="AlphaFoldDB" id="A0A4Z2IBS9"/>